<dbReference type="Proteomes" id="UP000282529">
    <property type="component" value="Unassembled WGS sequence"/>
</dbReference>
<dbReference type="InterPro" id="IPR006059">
    <property type="entry name" value="SBP"/>
</dbReference>
<feature type="signal peptide" evidence="6">
    <location>
        <begin position="1"/>
        <end position="20"/>
    </location>
</feature>
<accession>A0A3N9PB24</accession>
<dbReference type="PANTHER" id="PTHR43649:SF33">
    <property type="entry name" value="POLYGALACTURONAN_RHAMNOGALACTURONAN-BINDING PROTEIN YTCQ"/>
    <property type="match status" value="1"/>
</dbReference>
<comment type="caution">
    <text evidence="7">The sequence shown here is derived from an EMBL/GenBank/DDBJ whole genome shotgun (WGS) entry which is preliminary data.</text>
</comment>
<feature type="chain" id="PRO_5039630689" evidence="6">
    <location>
        <begin position="21"/>
        <end position="462"/>
    </location>
</feature>
<sequence length="462" mass="50854">MFKKLSVVMLSSMLLFTLTACGSGNNGAANGTNASSTAAAGDPTAKPASGEKKVIKILHWKQENINKAIEEINKKFEEKYPEYKVEYTTTGPDDEYKQAQRARITAGDVDILADLSGMRLSPKDWTPGAKVPDWQQWIDSGLIADLSDQPFVKNYNANDISKAGTYNGKVYALPTGKVAMSGFFYNKEIFEQNGLTVPTTWTEFIKALDTIKAKNIIPIVVAGKDVWPLKLPVFGLQAKILGGGDQEKWIEGVWKGETKYNDKEAVEVLDKMKTLQDNYIIDSFMGIDYATAPSIFATGKAAMIADGTWDAPTIATANPDLKFGYFPIPATEDAAKNKSLVGKYDVTWYAAEKGPNKEGAMKWLEFFSEPENYTAYVQAAGFLPTQDNIQTNSEFIDKELSPYLTGGFELAYEILMINRDNVGEHLAAEGVHTEYLAPGGEFKTAKELADVQQKEWEAAAPK</sequence>
<gene>
    <name evidence="7" type="ORF">EH198_06400</name>
</gene>
<dbReference type="Gene3D" id="3.40.190.10">
    <property type="entry name" value="Periplasmic binding protein-like II"/>
    <property type="match status" value="2"/>
</dbReference>
<dbReference type="AlphaFoldDB" id="A0A3N9PB24"/>
<protein>
    <submittedName>
        <fullName evidence="7">Extracellular solute-binding protein</fullName>
    </submittedName>
</protein>
<dbReference type="EMBL" id="RQPI01000002">
    <property type="protein sequence ID" value="RQW12680.1"/>
    <property type="molecule type" value="Genomic_DNA"/>
</dbReference>
<keyword evidence="8" id="KW-1185">Reference proteome</keyword>
<keyword evidence="1" id="KW-1003">Cell membrane</keyword>
<dbReference type="InterPro" id="IPR050490">
    <property type="entry name" value="Bact_solute-bd_prot1"/>
</dbReference>
<keyword evidence="5" id="KW-0449">Lipoprotein</keyword>
<evidence type="ECO:0000256" key="6">
    <source>
        <dbReference type="SAM" id="SignalP"/>
    </source>
</evidence>
<reference evidence="7 8" key="1">
    <citation type="submission" date="2018-11" db="EMBL/GenBank/DDBJ databases">
        <title>Genome sequence of strain 7197.</title>
        <authorList>
            <person name="Gao J."/>
            <person name="Sun J."/>
        </authorList>
    </citation>
    <scope>NUCLEOTIDE SEQUENCE [LARGE SCALE GENOMIC DNA]</scope>
    <source>
        <strain evidence="7 8">7197</strain>
    </source>
</reference>
<organism evidence="7 8">
    <name type="scientific">Paenibacillus rhizophilus</name>
    <dbReference type="NCBI Taxonomy" id="1850366"/>
    <lineage>
        <taxon>Bacteria</taxon>
        <taxon>Bacillati</taxon>
        <taxon>Bacillota</taxon>
        <taxon>Bacilli</taxon>
        <taxon>Bacillales</taxon>
        <taxon>Paenibacillaceae</taxon>
        <taxon>Paenibacillus</taxon>
    </lineage>
</organism>
<evidence type="ECO:0000256" key="4">
    <source>
        <dbReference type="ARBA" id="ARBA00023139"/>
    </source>
</evidence>
<evidence type="ECO:0000313" key="8">
    <source>
        <dbReference type="Proteomes" id="UP000282529"/>
    </source>
</evidence>
<name>A0A3N9PB24_9BACL</name>
<keyword evidence="3" id="KW-0472">Membrane</keyword>
<dbReference type="PROSITE" id="PS51257">
    <property type="entry name" value="PROKAR_LIPOPROTEIN"/>
    <property type="match status" value="1"/>
</dbReference>
<dbReference type="OrthoDB" id="9798191at2"/>
<proteinExistence type="predicted"/>
<evidence type="ECO:0000256" key="5">
    <source>
        <dbReference type="ARBA" id="ARBA00023288"/>
    </source>
</evidence>
<dbReference type="RefSeq" id="WP_124694715.1">
    <property type="nucleotide sequence ID" value="NZ_JBHUFE010000008.1"/>
</dbReference>
<evidence type="ECO:0000256" key="1">
    <source>
        <dbReference type="ARBA" id="ARBA00022475"/>
    </source>
</evidence>
<keyword evidence="2 6" id="KW-0732">Signal</keyword>
<evidence type="ECO:0000313" key="7">
    <source>
        <dbReference type="EMBL" id="RQW12680.1"/>
    </source>
</evidence>
<dbReference type="PANTHER" id="PTHR43649">
    <property type="entry name" value="ARABINOSE-BINDING PROTEIN-RELATED"/>
    <property type="match status" value="1"/>
</dbReference>
<evidence type="ECO:0000256" key="2">
    <source>
        <dbReference type="ARBA" id="ARBA00022729"/>
    </source>
</evidence>
<keyword evidence="4" id="KW-0564">Palmitate</keyword>
<dbReference type="SUPFAM" id="SSF53850">
    <property type="entry name" value="Periplasmic binding protein-like II"/>
    <property type="match status" value="1"/>
</dbReference>
<evidence type="ECO:0000256" key="3">
    <source>
        <dbReference type="ARBA" id="ARBA00023136"/>
    </source>
</evidence>
<dbReference type="Pfam" id="PF01547">
    <property type="entry name" value="SBP_bac_1"/>
    <property type="match status" value="1"/>
</dbReference>